<dbReference type="InterPro" id="IPR002104">
    <property type="entry name" value="Integrase_catalytic"/>
</dbReference>
<dbReference type="EMBL" id="SOFD01000029">
    <property type="protein sequence ID" value="TFB75552.1"/>
    <property type="molecule type" value="Genomic_DNA"/>
</dbReference>
<dbReference type="InterPro" id="IPR013762">
    <property type="entry name" value="Integrase-like_cat_sf"/>
</dbReference>
<evidence type="ECO:0000313" key="8">
    <source>
        <dbReference type="EMBL" id="TFB75552.1"/>
    </source>
</evidence>
<evidence type="ECO:0000256" key="2">
    <source>
        <dbReference type="ARBA" id="ARBA00022908"/>
    </source>
</evidence>
<reference evidence="8 9" key="1">
    <citation type="submission" date="2019-03" db="EMBL/GenBank/DDBJ databases">
        <title>Genomics of glacier-inhabiting Cryobacterium strains.</title>
        <authorList>
            <person name="Liu Q."/>
            <person name="Xin Y.-H."/>
        </authorList>
    </citation>
    <scope>NUCLEOTIDE SEQUENCE [LARGE SCALE GENOMIC DNA]</scope>
    <source>
        <strain evidence="8 9">Hh8</strain>
    </source>
</reference>
<keyword evidence="2" id="KW-0229">DNA integration</keyword>
<gene>
    <name evidence="8" type="ORF">E3O21_12035</name>
</gene>
<dbReference type="Pfam" id="PF00589">
    <property type="entry name" value="Phage_integrase"/>
    <property type="match status" value="1"/>
</dbReference>
<dbReference type="PANTHER" id="PTHR30629:SF2">
    <property type="entry name" value="PROPHAGE INTEGRASE INTS-RELATED"/>
    <property type="match status" value="1"/>
</dbReference>
<dbReference type="InterPro" id="IPR044068">
    <property type="entry name" value="CB"/>
</dbReference>
<protein>
    <submittedName>
        <fullName evidence="8">Site-specific integrase</fullName>
    </submittedName>
</protein>
<comment type="caution">
    <text evidence="8">The sequence shown here is derived from an EMBL/GenBank/DDBJ whole genome shotgun (WGS) entry which is preliminary data.</text>
</comment>
<evidence type="ECO:0000256" key="5">
    <source>
        <dbReference type="PROSITE-ProRule" id="PRU01248"/>
    </source>
</evidence>
<dbReference type="InterPro" id="IPR010998">
    <property type="entry name" value="Integrase_recombinase_N"/>
</dbReference>
<evidence type="ECO:0000313" key="9">
    <source>
        <dbReference type="Proteomes" id="UP000298252"/>
    </source>
</evidence>
<dbReference type="InterPro" id="IPR011010">
    <property type="entry name" value="DNA_brk_join_enz"/>
</dbReference>
<dbReference type="Gene3D" id="1.10.443.10">
    <property type="entry name" value="Intergrase catalytic core"/>
    <property type="match status" value="1"/>
</dbReference>
<proteinExistence type="inferred from homology"/>
<evidence type="ECO:0000259" key="7">
    <source>
        <dbReference type="PROSITE" id="PS51900"/>
    </source>
</evidence>
<dbReference type="Proteomes" id="UP000298252">
    <property type="component" value="Unassembled WGS sequence"/>
</dbReference>
<feature type="domain" description="Tyr recombinase" evidence="6">
    <location>
        <begin position="168"/>
        <end position="357"/>
    </location>
</feature>
<dbReference type="SUPFAM" id="SSF56349">
    <property type="entry name" value="DNA breaking-rejoining enzymes"/>
    <property type="match status" value="1"/>
</dbReference>
<organism evidence="8 9">
    <name type="scientific">Cryobacterium flavum</name>
    <dbReference type="NCBI Taxonomy" id="1424659"/>
    <lineage>
        <taxon>Bacteria</taxon>
        <taxon>Bacillati</taxon>
        <taxon>Actinomycetota</taxon>
        <taxon>Actinomycetes</taxon>
        <taxon>Micrococcales</taxon>
        <taxon>Microbacteriaceae</taxon>
        <taxon>Cryobacterium</taxon>
    </lineage>
</organism>
<dbReference type="PANTHER" id="PTHR30629">
    <property type="entry name" value="PROPHAGE INTEGRASE"/>
    <property type="match status" value="1"/>
</dbReference>
<evidence type="ECO:0000259" key="6">
    <source>
        <dbReference type="PROSITE" id="PS51898"/>
    </source>
</evidence>
<keyword evidence="9" id="KW-1185">Reference proteome</keyword>
<comment type="similarity">
    <text evidence="1">Belongs to the 'phage' integrase family.</text>
</comment>
<dbReference type="Pfam" id="PF14659">
    <property type="entry name" value="Phage_int_SAM_3"/>
    <property type="match status" value="1"/>
</dbReference>
<dbReference type="CDD" id="cd01189">
    <property type="entry name" value="INT_ICEBs1_C_like"/>
    <property type="match status" value="1"/>
</dbReference>
<sequence length="371" mass="40782">MGGPPMGSVSAYATANGKRYRVQYRKPDRSATSKRGFITKREAILFLASVEVAKSHGAYLDPSRSRVTVAEWMERWLATRSDLRPPTLDRVEGIIRRNIVLTLGRVPLSELQRIDVQEWAAKLSENQAAWSVRKIVNTLGAALQLAVDDGRIPANPAARLKLPKVSKVSKRYLSHEQVRDLSAAAERRGSRYGLVVLVLSYCGLRWGELAGLTVADIDLTRSRLEIRHTMIEVNGYLVESTPKTYEERSIPVPAFVVELLRVAVADRAATEHVFVGLRGGGVLRNRVFRRGFLTAAADEIGVPGLTPHELRHTCASLAVSAGANVKALQRMLGHASAKETLDTYADLFDSDLDSVAVALNHVVEALSEVKM</sequence>
<evidence type="ECO:0000256" key="4">
    <source>
        <dbReference type="ARBA" id="ARBA00023172"/>
    </source>
</evidence>
<dbReference type="InterPro" id="IPR004107">
    <property type="entry name" value="Integrase_SAM-like_N"/>
</dbReference>
<name>A0ABY2I402_9MICO</name>
<keyword evidence="4" id="KW-0233">DNA recombination</keyword>
<evidence type="ECO:0000256" key="3">
    <source>
        <dbReference type="ARBA" id="ARBA00023125"/>
    </source>
</evidence>
<feature type="domain" description="Core-binding (CB)" evidence="7">
    <location>
        <begin position="67"/>
        <end position="147"/>
    </location>
</feature>
<dbReference type="PROSITE" id="PS51900">
    <property type="entry name" value="CB"/>
    <property type="match status" value="1"/>
</dbReference>
<evidence type="ECO:0000256" key="1">
    <source>
        <dbReference type="ARBA" id="ARBA00008857"/>
    </source>
</evidence>
<accession>A0ABY2I402</accession>
<dbReference type="Gene3D" id="1.10.150.130">
    <property type="match status" value="1"/>
</dbReference>
<dbReference type="PROSITE" id="PS51898">
    <property type="entry name" value="TYR_RECOMBINASE"/>
    <property type="match status" value="1"/>
</dbReference>
<keyword evidence="3 5" id="KW-0238">DNA-binding</keyword>
<dbReference type="InterPro" id="IPR050808">
    <property type="entry name" value="Phage_Integrase"/>
</dbReference>